<dbReference type="EMBL" id="AE014074">
    <property type="protein sequence ID" value="AAM80344.1"/>
    <property type="molecule type" value="Genomic_DNA"/>
</dbReference>
<evidence type="ECO:0000256" key="1">
    <source>
        <dbReference type="SAM" id="MobiDB-lite"/>
    </source>
</evidence>
<gene>
    <name evidence="2" type="ordered locus">SpyM3_1737</name>
</gene>
<name>A0A0H2UWN6_STRP3</name>
<dbReference type="KEGG" id="spg:SpyM3_1737"/>
<organism evidence="2 3">
    <name type="scientific">Streptococcus pyogenes serotype M3 (strain ATCC BAA-595 / MGAS315)</name>
    <dbReference type="NCBI Taxonomy" id="198466"/>
    <lineage>
        <taxon>Bacteria</taxon>
        <taxon>Bacillati</taxon>
        <taxon>Bacillota</taxon>
        <taxon>Bacilli</taxon>
        <taxon>Lactobacillales</taxon>
        <taxon>Streptococcaceae</taxon>
        <taxon>Streptococcus</taxon>
    </lineage>
</organism>
<evidence type="ECO:0000313" key="3">
    <source>
        <dbReference type="Proteomes" id="UP000000564"/>
    </source>
</evidence>
<feature type="region of interest" description="Disordered" evidence="1">
    <location>
        <begin position="105"/>
        <end position="134"/>
    </location>
</feature>
<protein>
    <submittedName>
        <fullName evidence="2">Uncharacterized protein</fullName>
    </submittedName>
</protein>
<reference evidence="2 3" key="1">
    <citation type="journal article" date="2002" name="Proc. Natl. Acad. Sci. U.S.A.">
        <title>Genome sequence of a serotype M3 strain of group A Streptococcus: phage-encoded toxins, the high-virulence phenotype, and clone emergence.</title>
        <authorList>
            <person name="Beres S.B."/>
            <person name="Sylva G.L."/>
            <person name="Barbian K.D."/>
            <person name="Lei B."/>
            <person name="Hoff J.S."/>
            <person name="Mammarella N.D."/>
            <person name="Liu M.Y."/>
            <person name="Smoot J.C."/>
            <person name="Porcella S.F."/>
            <person name="Parkins L.D."/>
            <person name="Campbell D.S."/>
            <person name="Smith T.M."/>
            <person name="McCormick J.K."/>
            <person name="Leung D.Y."/>
            <person name="Schlievert P.M."/>
            <person name="Musser J.M."/>
        </authorList>
    </citation>
    <scope>NUCLEOTIDE SEQUENCE [LARGE SCALE GENOMIC DNA]</scope>
    <source>
        <strain evidence="3">ATCC BAA-595 / MGAS315</strain>
    </source>
</reference>
<proteinExistence type="predicted"/>
<evidence type="ECO:0000313" key="2">
    <source>
        <dbReference type="EMBL" id="AAM80344.1"/>
    </source>
</evidence>
<dbReference type="HOGENOM" id="CLU_1895052_0_0_9"/>
<dbReference type="AlphaFoldDB" id="A0A0H2UWN6"/>
<dbReference type="Proteomes" id="UP000000564">
    <property type="component" value="Chromosome"/>
</dbReference>
<accession>A0A0H2UWN6</accession>
<sequence>MTGQKKLENLKKTDKKQIIVRKTVDASVKLKVSKQKEHFIMKFKKVLVIPALALAATCFLTACGTKKDSKKEEVKEIKMSDIKDDAVSKKTKVVDGEEVTEYTTKDGNVIQIPAGNEEGMESKDAGGSGAPAKN</sequence>